<dbReference type="EMBL" id="CAJPWZ010002730">
    <property type="protein sequence ID" value="CAG2244236.1"/>
    <property type="molecule type" value="Genomic_DNA"/>
</dbReference>
<evidence type="ECO:0008006" key="4">
    <source>
        <dbReference type="Google" id="ProtNLM"/>
    </source>
</evidence>
<organism evidence="2 3">
    <name type="scientific">Mytilus edulis</name>
    <name type="common">Blue mussel</name>
    <dbReference type="NCBI Taxonomy" id="6550"/>
    <lineage>
        <taxon>Eukaryota</taxon>
        <taxon>Metazoa</taxon>
        <taxon>Spiralia</taxon>
        <taxon>Lophotrochozoa</taxon>
        <taxon>Mollusca</taxon>
        <taxon>Bivalvia</taxon>
        <taxon>Autobranchia</taxon>
        <taxon>Pteriomorphia</taxon>
        <taxon>Mytilida</taxon>
        <taxon>Mytiloidea</taxon>
        <taxon>Mytilidae</taxon>
        <taxon>Mytilinae</taxon>
        <taxon>Mytilus</taxon>
    </lineage>
</organism>
<protein>
    <recommendedName>
        <fullName evidence="4">DUF19 domain-containing protein</fullName>
    </recommendedName>
</protein>
<dbReference type="AlphaFoldDB" id="A0A8S3UPN1"/>
<keyword evidence="3" id="KW-1185">Reference proteome</keyword>
<accession>A0A8S3UPN1</accession>
<evidence type="ECO:0000313" key="3">
    <source>
        <dbReference type="Proteomes" id="UP000683360"/>
    </source>
</evidence>
<gene>
    <name evidence="2" type="ORF">MEDL_56291</name>
</gene>
<evidence type="ECO:0000313" key="2">
    <source>
        <dbReference type="EMBL" id="CAG2244236.1"/>
    </source>
</evidence>
<evidence type="ECO:0000256" key="1">
    <source>
        <dbReference type="SAM" id="SignalP"/>
    </source>
</evidence>
<reference evidence="2" key="1">
    <citation type="submission" date="2021-03" db="EMBL/GenBank/DDBJ databases">
        <authorList>
            <person name="Bekaert M."/>
        </authorList>
    </citation>
    <scope>NUCLEOTIDE SEQUENCE</scope>
</reference>
<dbReference type="Proteomes" id="UP000683360">
    <property type="component" value="Unassembled WGS sequence"/>
</dbReference>
<name>A0A8S3UPN1_MYTED</name>
<sequence length="218" mass="24148">MFKILVGLFCICIVGLNAEFVIPKCLGVFFCTEFPRLDGYLTIKNGTSGSFQINKDIVTEICSYLLTISTCIDAGVPTTCAAYTKLYTSYQNVVTTACHKNIQDAGVPTTCAAYTKLYTSYQNVVTTACHKNIQDVMAVIDGFNELGGPEQEDFMNCMGKHDSENSGEENKCSVLQRVKTCNHAYFSSRSPDAMSNIDSFIDQYNDDMCYLRSFLDGE</sequence>
<dbReference type="OrthoDB" id="6075583at2759"/>
<feature type="chain" id="PRO_5035823782" description="DUF19 domain-containing protein" evidence="1">
    <location>
        <begin position="19"/>
        <end position="218"/>
    </location>
</feature>
<proteinExistence type="predicted"/>
<keyword evidence="1" id="KW-0732">Signal</keyword>
<comment type="caution">
    <text evidence="2">The sequence shown here is derived from an EMBL/GenBank/DDBJ whole genome shotgun (WGS) entry which is preliminary data.</text>
</comment>
<feature type="signal peptide" evidence="1">
    <location>
        <begin position="1"/>
        <end position="18"/>
    </location>
</feature>